<evidence type="ECO:0000313" key="1">
    <source>
        <dbReference type="EMBL" id="MEJ8643093.1"/>
    </source>
</evidence>
<evidence type="ECO:0008006" key="3">
    <source>
        <dbReference type="Google" id="ProtNLM"/>
    </source>
</evidence>
<proteinExistence type="predicted"/>
<evidence type="ECO:0000313" key="2">
    <source>
        <dbReference type="Proteomes" id="UP001382904"/>
    </source>
</evidence>
<sequence length="64" mass="6742">MAVLNTVGPSAVTVLVVAAAPLSPVCTRKIQACLPFTSFTPSSNENDSPSPWLMAIREPFAPEL</sequence>
<dbReference type="Proteomes" id="UP001382904">
    <property type="component" value="Unassembled WGS sequence"/>
</dbReference>
<keyword evidence="2" id="KW-1185">Reference proteome</keyword>
<protein>
    <recommendedName>
        <fullName evidence="3">Secreted protein</fullName>
    </recommendedName>
</protein>
<gene>
    <name evidence="1" type="ORF">WKI68_20305</name>
</gene>
<comment type="caution">
    <text evidence="1">The sequence shown here is derived from an EMBL/GenBank/DDBJ whole genome shotgun (WGS) entry which is preliminary data.</text>
</comment>
<reference evidence="1 2" key="1">
    <citation type="submission" date="2024-03" db="EMBL/GenBank/DDBJ databases">
        <title>Novel Streptomyces species of biotechnological and ecological value are a feature of Machair soil.</title>
        <authorList>
            <person name="Prole J.R."/>
            <person name="Goodfellow M."/>
            <person name="Allenby N."/>
            <person name="Ward A.C."/>
        </authorList>
    </citation>
    <scope>NUCLEOTIDE SEQUENCE [LARGE SCALE GENOMIC DNA]</scope>
    <source>
        <strain evidence="1 2">MS1.HAVA.3</strain>
    </source>
</reference>
<name>A0ABU8U5D4_9ACTN</name>
<accession>A0ABU8U5D4</accession>
<dbReference type="EMBL" id="JBBKAM010000002">
    <property type="protein sequence ID" value="MEJ8643093.1"/>
    <property type="molecule type" value="Genomic_DNA"/>
</dbReference>
<organism evidence="1 2">
    <name type="scientific">Streptomyces caledonius</name>
    <dbReference type="NCBI Taxonomy" id="3134107"/>
    <lineage>
        <taxon>Bacteria</taxon>
        <taxon>Bacillati</taxon>
        <taxon>Actinomycetota</taxon>
        <taxon>Actinomycetes</taxon>
        <taxon>Kitasatosporales</taxon>
        <taxon>Streptomycetaceae</taxon>
        <taxon>Streptomyces</taxon>
    </lineage>
</organism>